<dbReference type="OrthoDB" id="4773646at2"/>
<evidence type="ECO:0000256" key="1">
    <source>
        <dbReference type="SAM" id="MobiDB-lite"/>
    </source>
</evidence>
<sequence length="187" mass="20666">MSTRPSPMHERLATITGMPARAVARLLASGGNSPTPDLRRRITEAKRKWGRLDQLHRSARNRRQADERSLNDSTERDVARVLFHGLEPHSCPRCDTPISERRRREERENHRCAICTSDLSATASEAAEPEIAARLRLASSEAAETTALARLRGAEVALAELVAELTAPPRPRSGDNPTGTPAPDQRR</sequence>
<gene>
    <name evidence="2" type="ORF">E1161_00715</name>
</gene>
<keyword evidence="3" id="KW-1185">Reference proteome</keyword>
<dbReference type="RefSeq" id="WP_132618417.1">
    <property type="nucleotide sequence ID" value="NZ_SMKV01000001.1"/>
</dbReference>
<proteinExistence type="predicted"/>
<accession>A0A4R4V3G1</accession>
<protein>
    <submittedName>
        <fullName evidence="2">Uncharacterized protein</fullName>
    </submittedName>
</protein>
<organism evidence="2 3">
    <name type="scientific">Saccharopolyspora aridisoli</name>
    <dbReference type="NCBI Taxonomy" id="2530385"/>
    <lineage>
        <taxon>Bacteria</taxon>
        <taxon>Bacillati</taxon>
        <taxon>Actinomycetota</taxon>
        <taxon>Actinomycetes</taxon>
        <taxon>Pseudonocardiales</taxon>
        <taxon>Pseudonocardiaceae</taxon>
        <taxon>Saccharopolyspora</taxon>
    </lineage>
</organism>
<comment type="caution">
    <text evidence="2">The sequence shown here is derived from an EMBL/GenBank/DDBJ whole genome shotgun (WGS) entry which is preliminary data.</text>
</comment>
<reference evidence="2 3" key="1">
    <citation type="submission" date="2019-03" db="EMBL/GenBank/DDBJ databases">
        <title>Draft genome sequences of novel Actinobacteria.</title>
        <authorList>
            <person name="Sahin N."/>
            <person name="Ay H."/>
            <person name="Saygin H."/>
        </authorList>
    </citation>
    <scope>NUCLEOTIDE SEQUENCE [LARGE SCALE GENOMIC DNA]</scope>
    <source>
        <strain evidence="2 3">16K404</strain>
    </source>
</reference>
<evidence type="ECO:0000313" key="2">
    <source>
        <dbReference type="EMBL" id="TDC96782.1"/>
    </source>
</evidence>
<dbReference type="Proteomes" id="UP000294744">
    <property type="component" value="Unassembled WGS sequence"/>
</dbReference>
<name>A0A4R4V3G1_9PSEU</name>
<feature type="region of interest" description="Disordered" evidence="1">
    <location>
        <begin position="164"/>
        <end position="187"/>
    </location>
</feature>
<dbReference type="EMBL" id="SMKV01000001">
    <property type="protein sequence ID" value="TDC96782.1"/>
    <property type="molecule type" value="Genomic_DNA"/>
</dbReference>
<dbReference type="AlphaFoldDB" id="A0A4R4V3G1"/>
<evidence type="ECO:0000313" key="3">
    <source>
        <dbReference type="Proteomes" id="UP000294744"/>
    </source>
</evidence>